<comment type="caution">
    <text evidence="1">The sequence shown here is derived from an EMBL/GenBank/DDBJ whole genome shotgun (WGS) entry which is preliminary data.</text>
</comment>
<dbReference type="InterPro" id="IPR043502">
    <property type="entry name" value="DNA/RNA_pol_sf"/>
</dbReference>
<evidence type="ECO:0000313" key="1">
    <source>
        <dbReference type="EMBL" id="KAJ8884619.1"/>
    </source>
</evidence>
<protein>
    <submittedName>
        <fullName evidence="1">Uncharacterized protein</fullName>
    </submittedName>
</protein>
<reference evidence="1 2" key="1">
    <citation type="submission" date="2023-02" db="EMBL/GenBank/DDBJ databases">
        <title>LHISI_Scaffold_Assembly.</title>
        <authorList>
            <person name="Stuart O.P."/>
            <person name="Cleave R."/>
            <person name="Magrath M.J.L."/>
            <person name="Mikheyev A.S."/>
        </authorList>
    </citation>
    <scope>NUCLEOTIDE SEQUENCE [LARGE SCALE GENOMIC DNA]</scope>
    <source>
        <strain evidence="1">Daus_M_001</strain>
        <tissue evidence="1">Leg muscle</tissue>
    </source>
</reference>
<gene>
    <name evidence="1" type="ORF">PR048_016476</name>
</gene>
<dbReference type="Proteomes" id="UP001159363">
    <property type="component" value="Chromosome 4"/>
</dbReference>
<keyword evidence="2" id="KW-1185">Reference proteome</keyword>
<accession>A0ABQ9HK93</accession>
<dbReference type="SUPFAM" id="SSF56672">
    <property type="entry name" value="DNA/RNA polymerases"/>
    <property type="match status" value="1"/>
</dbReference>
<name>A0ABQ9HK93_9NEOP</name>
<dbReference type="EMBL" id="JARBHB010000005">
    <property type="protein sequence ID" value="KAJ8884619.1"/>
    <property type="molecule type" value="Genomic_DNA"/>
</dbReference>
<evidence type="ECO:0000313" key="2">
    <source>
        <dbReference type="Proteomes" id="UP001159363"/>
    </source>
</evidence>
<proteinExistence type="predicted"/>
<organism evidence="1 2">
    <name type="scientific">Dryococelus australis</name>
    <dbReference type="NCBI Taxonomy" id="614101"/>
    <lineage>
        <taxon>Eukaryota</taxon>
        <taxon>Metazoa</taxon>
        <taxon>Ecdysozoa</taxon>
        <taxon>Arthropoda</taxon>
        <taxon>Hexapoda</taxon>
        <taxon>Insecta</taxon>
        <taxon>Pterygota</taxon>
        <taxon>Neoptera</taxon>
        <taxon>Polyneoptera</taxon>
        <taxon>Phasmatodea</taxon>
        <taxon>Verophasmatodea</taxon>
        <taxon>Anareolatae</taxon>
        <taxon>Phasmatidae</taxon>
        <taxon>Eurycanthinae</taxon>
        <taxon>Dryococelus</taxon>
    </lineage>
</organism>
<sequence>MPNDSELFLSLSLEKCKFAVLEVNYHGYIISTEGVKPNPKPIEGITNDPASTVVKKHQVEGPKWTSHAWALRLSKFSDTVEHRPVEFHINADELCPTVRLPILLSKKTCRQPNSKIQHTNNGFQLCCSFEGVATVAGKQQIKESHRSIGGLNEKTMSTTT</sequence>